<keyword evidence="2" id="KW-1185">Reference proteome</keyword>
<name>A0A8C4TKG4_ERPCA</name>
<dbReference type="Ensembl" id="ENSECRT00000033268.1">
    <property type="protein sequence ID" value="ENSECRP00000032546.1"/>
    <property type="gene ID" value="ENSECRG00000022047.1"/>
</dbReference>
<sequence length="66" mass="7503">MQICCSTRSVILNAMSSVFTHVNSNPLFLAHYSKKCKFPCTIIGYFPLHIKMLSISYSSFSFDCSR</sequence>
<dbReference type="Proteomes" id="UP000694620">
    <property type="component" value="Unassembled WGS sequence"/>
</dbReference>
<evidence type="ECO:0000313" key="2">
    <source>
        <dbReference type="Proteomes" id="UP000694620"/>
    </source>
</evidence>
<dbReference type="AlphaFoldDB" id="A0A8C4TKG4"/>
<proteinExistence type="predicted"/>
<organism evidence="1 2">
    <name type="scientific">Erpetoichthys calabaricus</name>
    <name type="common">Rope fish</name>
    <name type="synonym">Calamoichthys calabaricus</name>
    <dbReference type="NCBI Taxonomy" id="27687"/>
    <lineage>
        <taxon>Eukaryota</taxon>
        <taxon>Metazoa</taxon>
        <taxon>Chordata</taxon>
        <taxon>Craniata</taxon>
        <taxon>Vertebrata</taxon>
        <taxon>Euteleostomi</taxon>
        <taxon>Actinopterygii</taxon>
        <taxon>Polypteriformes</taxon>
        <taxon>Polypteridae</taxon>
        <taxon>Erpetoichthys</taxon>
    </lineage>
</organism>
<reference evidence="1" key="1">
    <citation type="submission" date="2025-08" db="UniProtKB">
        <authorList>
            <consortium name="Ensembl"/>
        </authorList>
    </citation>
    <scope>IDENTIFICATION</scope>
</reference>
<evidence type="ECO:0000313" key="1">
    <source>
        <dbReference type="Ensembl" id="ENSECRP00000032546.1"/>
    </source>
</evidence>
<accession>A0A8C4TKG4</accession>
<reference evidence="1" key="2">
    <citation type="submission" date="2025-09" db="UniProtKB">
        <authorList>
            <consortium name="Ensembl"/>
        </authorList>
    </citation>
    <scope>IDENTIFICATION</scope>
</reference>
<protein>
    <submittedName>
        <fullName evidence="1">Uncharacterized protein</fullName>
    </submittedName>
</protein>